<sequence length="298" mass="30634">MRAFALSTFLAFSLGSAAFAADLSVPTAQGDVALKGVPQKVAVYDLPSLDTLTALGVDAAGVPEKLYVKHLQPLAEKAAPVGTLFEPNLEALAGLGPDLIVVGGRSAAQKAAVEQVAPAIDMTIGEDLLSDAKARITAFGTLFDRQDKAAELTASLDAKVAAATAAGKDKGSALIVMTNGPKLAAYGKASRFGWIHQATGLPEAVETIKDANHGDAISHEFIAQANPDWLIVIDRGAAIGEEGQSAEAVLKNPLVEGTNAWKSGHVVYLDAADAYISAGGYTSTITLLDELTAALTKG</sequence>
<keyword evidence="5 6" id="KW-0732">Signal</keyword>
<dbReference type="Gene3D" id="3.40.50.1980">
    <property type="entry name" value="Nitrogenase molybdenum iron protein domain"/>
    <property type="match status" value="2"/>
</dbReference>
<dbReference type="PANTHER" id="PTHR30532">
    <property type="entry name" value="IRON III DICITRATE-BINDING PERIPLASMIC PROTEIN"/>
    <property type="match status" value="1"/>
</dbReference>
<feature type="domain" description="Fe/B12 periplasmic-binding" evidence="7">
    <location>
        <begin position="40"/>
        <end position="298"/>
    </location>
</feature>
<feature type="chain" id="PRO_5032445683" evidence="6">
    <location>
        <begin position="21"/>
        <end position="298"/>
    </location>
</feature>
<feature type="signal peptide" evidence="6">
    <location>
        <begin position="1"/>
        <end position="20"/>
    </location>
</feature>
<dbReference type="OrthoDB" id="63946at2"/>
<dbReference type="EMBL" id="WMIG01000002">
    <property type="protein sequence ID" value="MTH58981.1"/>
    <property type="molecule type" value="Genomic_DNA"/>
</dbReference>
<dbReference type="Proteomes" id="UP000449846">
    <property type="component" value="Unassembled WGS sequence"/>
</dbReference>
<evidence type="ECO:0000313" key="9">
    <source>
        <dbReference type="Proteomes" id="UP000449846"/>
    </source>
</evidence>
<evidence type="ECO:0000313" key="8">
    <source>
        <dbReference type="EMBL" id="MTH58981.1"/>
    </source>
</evidence>
<evidence type="ECO:0000256" key="5">
    <source>
        <dbReference type="ARBA" id="ARBA00022729"/>
    </source>
</evidence>
<keyword evidence="9" id="KW-1185">Reference proteome</keyword>
<dbReference type="Pfam" id="PF01497">
    <property type="entry name" value="Peripla_BP_2"/>
    <property type="match status" value="1"/>
</dbReference>
<keyword evidence="4" id="KW-0408">Iron</keyword>
<protein>
    <submittedName>
        <fullName evidence="8">ABC transporter substrate-binding protein</fullName>
    </submittedName>
</protein>
<comment type="subcellular location">
    <subcellularLocation>
        <location evidence="1">Cell envelope</location>
    </subcellularLocation>
</comment>
<dbReference type="PANTHER" id="PTHR30532:SF28">
    <property type="entry name" value="PETROBACTIN-BINDING PROTEIN YCLQ"/>
    <property type="match status" value="1"/>
</dbReference>
<evidence type="ECO:0000256" key="4">
    <source>
        <dbReference type="ARBA" id="ARBA00022496"/>
    </source>
</evidence>
<dbReference type="CDD" id="cd01140">
    <property type="entry name" value="FatB"/>
    <property type="match status" value="1"/>
</dbReference>
<gene>
    <name evidence="8" type="ORF">GL300_07110</name>
</gene>
<dbReference type="GO" id="GO:0030288">
    <property type="term" value="C:outer membrane-bounded periplasmic space"/>
    <property type="evidence" value="ECO:0007669"/>
    <property type="project" value="TreeGrafter"/>
</dbReference>
<organism evidence="8 9">
    <name type="scientific">Paracoccus litorisediminis</name>
    <dbReference type="NCBI Taxonomy" id="2006130"/>
    <lineage>
        <taxon>Bacteria</taxon>
        <taxon>Pseudomonadati</taxon>
        <taxon>Pseudomonadota</taxon>
        <taxon>Alphaproteobacteria</taxon>
        <taxon>Rhodobacterales</taxon>
        <taxon>Paracoccaceae</taxon>
        <taxon>Paracoccus</taxon>
    </lineage>
</organism>
<keyword evidence="4" id="KW-0406">Ion transport</keyword>
<reference evidence="8 9" key="1">
    <citation type="submission" date="2019-11" db="EMBL/GenBank/DDBJ databases">
        <authorList>
            <person name="Dong K."/>
        </authorList>
    </citation>
    <scope>NUCLEOTIDE SEQUENCE [LARGE SCALE GENOMIC DNA]</scope>
    <source>
        <strain evidence="8 9">NBRC 112902</strain>
    </source>
</reference>
<evidence type="ECO:0000256" key="6">
    <source>
        <dbReference type="SAM" id="SignalP"/>
    </source>
</evidence>
<keyword evidence="3" id="KW-0813">Transport</keyword>
<keyword evidence="4" id="KW-0410">Iron transport</keyword>
<dbReference type="GO" id="GO:1901678">
    <property type="term" value="P:iron coordination entity transport"/>
    <property type="evidence" value="ECO:0007669"/>
    <property type="project" value="UniProtKB-ARBA"/>
</dbReference>
<evidence type="ECO:0000256" key="2">
    <source>
        <dbReference type="ARBA" id="ARBA00008814"/>
    </source>
</evidence>
<dbReference type="PROSITE" id="PS50983">
    <property type="entry name" value="FE_B12_PBP"/>
    <property type="match status" value="1"/>
</dbReference>
<proteinExistence type="inferred from homology"/>
<name>A0A844HMK5_9RHOB</name>
<comment type="caution">
    <text evidence="8">The sequence shown here is derived from an EMBL/GenBank/DDBJ whole genome shotgun (WGS) entry which is preliminary data.</text>
</comment>
<dbReference type="RefSeq" id="WP_155038908.1">
    <property type="nucleotide sequence ID" value="NZ_JBHGCD010000002.1"/>
</dbReference>
<evidence type="ECO:0000256" key="3">
    <source>
        <dbReference type="ARBA" id="ARBA00022448"/>
    </source>
</evidence>
<dbReference type="InterPro" id="IPR033870">
    <property type="entry name" value="FatB"/>
</dbReference>
<evidence type="ECO:0000256" key="1">
    <source>
        <dbReference type="ARBA" id="ARBA00004196"/>
    </source>
</evidence>
<comment type="similarity">
    <text evidence="2">Belongs to the bacterial solute-binding protein 8 family.</text>
</comment>
<dbReference type="AlphaFoldDB" id="A0A844HMK5"/>
<evidence type="ECO:0000259" key="7">
    <source>
        <dbReference type="PROSITE" id="PS50983"/>
    </source>
</evidence>
<accession>A0A844HMK5</accession>
<dbReference type="InterPro" id="IPR051313">
    <property type="entry name" value="Bact_iron-sidero_bind"/>
</dbReference>
<dbReference type="SUPFAM" id="SSF53807">
    <property type="entry name" value="Helical backbone' metal receptor"/>
    <property type="match status" value="1"/>
</dbReference>
<dbReference type="InterPro" id="IPR002491">
    <property type="entry name" value="ABC_transptr_periplasmic_BD"/>
</dbReference>